<keyword evidence="20" id="KW-1185">Reference proteome</keyword>
<dbReference type="RefSeq" id="WP_214173847.1">
    <property type="nucleotide sequence ID" value="NZ_JAHCVK010000001.1"/>
</dbReference>
<keyword evidence="15 16" id="KW-0472">Membrane</keyword>
<evidence type="ECO:0000256" key="16">
    <source>
        <dbReference type="SAM" id="Phobius"/>
    </source>
</evidence>
<comment type="catalytic activity">
    <reaction evidence="1">
        <text>ATP + protein L-histidine = ADP + protein N-phospho-L-histidine.</text>
        <dbReference type="EC" id="2.7.13.3"/>
    </reaction>
</comment>
<evidence type="ECO:0000256" key="14">
    <source>
        <dbReference type="ARBA" id="ARBA00023012"/>
    </source>
</evidence>
<dbReference type="Proteomes" id="UP000756860">
    <property type="component" value="Unassembled WGS sequence"/>
</dbReference>
<dbReference type="Pfam" id="PF02518">
    <property type="entry name" value="HATPase_c"/>
    <property type="match status" value="1"/>
</dbReference>
<evidence type="ECO:0000259" key="17">
    <source>
        <dbReference type="PROSITE" id="PS50109"/>
    </source>
</evidence>
<dbReference type="Pfam" id="PF00512">
    <property type="entry name" value="HisKA"/>
    <property type="match status" value="1"/>
</dbReference>
<dbReference type="PROSITE" id="PS50885">
    <property type="entry name" value="HAMP"/>
    <property type="match status" value="1"/>
</dbReference>
<gene>
    <name evidence="19" type="ORF">KI810_02215</name>
</gene>
<dbReference type="SUPFAM" id="SSF47384">
    <property type="entry name" value="Homodimeric domain of signal transducing histidine kinase"/>
    <property type="match status" value="1"/>
</dbReference>
<dbReference type="PRINTS" id="PR00344">
    <property type="entry name" value="BCTRLSENSOR"/>
</dbReference>
<evidence type="ECO:0000256" key="13">
    <source>
        <dbReference type="ARBA" id="ARBA00022989"/>
    </source>
</evidence>
<proteinExistence type="predicted"/>
<keyword evidence="12" id="KW-0067">ATP-binding</keyword>
<evidence type="ECO:0000256" key="1">
    <source>
        <dbReference type="ARBA" id="ARBA00000085"/>
    </source>
</evidence>
<reference evidence="19 20" key="1">
    <citation type="submission" date="2021-05" db="EMBL/GenBank/DDBJ databases">
        <title>The draft genome of Geobacter luticola JCM 17780.</title>
        <authorList>
            <person name="Xu Z."/>
            <person name="Masuda Y."/>
            <person name="Itoh H."/>
            <person name="Senoo K."/>
        </authorList>
    </citation>
    <scope>NUCLEOTIDE SEQUENCE [LARGE SCALE GENOMIC DNA]</scope>
    <source>
        <strain evidence="19 20">JCM 17780</strain>
    </source>
</reference>
<dbReference type="InterPro" id="IPR006290">
    <property type="entry name" value="CztS_silS_copS"/>
</dbReference>
<dbReference type="PROSITE" id="PS50109">
    <property type="entry name" value="HIS_KIN"/>
    <property type="match status" value="1"/>
</dbReference>
<evidence type="ECO:0000256" key="10">
    <source>
        <dbReference type="ARBA" id="ARBA00022741"/>
    </source>
</evidence>
<feature type="transmembrane region" description="Helical" evidence="16">
    <location>
        <begin position="167"/>
        <end position="190"/>
    </location>
</feature>
<dbReference type="InterPro" id="IPR003594">
    <property type="entry name" value="HATPase_dom"/>
</dbReference>
<feature type="transmembrane region" description="Helical" evidence="16">
    <location>
        <begin position="12"/>
        <end position="33"/>
    </location>
</feature>
<evidence type="ECO:0000256" key="8">
    <source>
        <dbReference type="ARBA" id="ARBA00022679"/>
    </source>
</evidence>
<evidence type="ECO:0000313" key="19">
    <source>
        <dbReference type="EMBL" id="MBT0651858.1"/>
    </source>
</evidence>
<dbReference type="EMBL" id="JAHCVK010000001">
    <property type="protein sequence ID" value="MBT0651858.1"/>
    <property type="molecule type" value="Genomic_DNA"/>
</dbReference>
<dbReference type="SMART" id="SM00304">
    <property type="entry name" value="HAMP"/>
    <property type="match status" value="1"/>
</dbReference>
<evidence type="ECO:0000313" key="20">
    <source>
        <dbReference type="Proteomes" id="UP000756860"/>
    </source>
</evidence>
<evidence type="ECO:0000256" key="3">
    <source>
        <dbReference type="ARBA" id="ARBA00004533"/>
    </source>
</evidence>
<protein>
    <recommendedName>
        <fullName evidence="4">histidine kinase</fullName>
        <ecNumber evidence="4">2.7.13.3</ecNumber>
    </recommendedName>
</protein>
<dbReference type="InterPro" id="IPR036097">
    <property type="entry name" value="HisK_dim/P_sf"/>
</dbReference>
<dbReference type="EC" id="2.7.13.3" evidence="4"/>
<dbReference type="Gene3D" id="3.30.565.10">
    <property type="entry name" value="Histidine kinase-like ATPase, C-terminal domain"/>
    <property type="match status" value="1"/>
</dbReference>
<evidence type="ECO:0000256" key="4">
    <source>
        <dbReference type="ARBA" id="ARBA00012438"/>
    </source>
</evidence>
<dbReference type="SMART" id="SM00387">
    <property type="entry name" value="HATPase_c"/>
    <property type="match status" value="1"/>
</dbReference>
<keyword evidence="10" id="KW-0547">Nucleotide-binding</keyword>
<dbReference type="SUPFAM" id="SSF158472">
    <property type="entry name" value="HAMP domain-like"/>
    <property type="match status" value="1"/>
</dbReference>
<evidence type="ECO:0000256" key="6">
    <source>
        <dbReference type="ARBA" id="ARBA00022519"/>
    </source>
</evidence>
<evidence type="ECO:0000256" key="7">
    <source>
        <dbReference type="ARBA" id="ARBA00022553"/>
    </source>
</evidence>
<accession>A0ABS5S909</accession>
<organism evidence="19 20">
    <name type="scientific">Geomobilimonas luticola</name>
    <dbReference type="NCBI Taxonomy" id="1114878"/>
    <lineage>
        <taxon>Bacteria</taxon>
        <taxon>Pseudomonadati</taxon>
        <taxon>Thermodesulfobacteriota</taxon>
        <taxon>Desulfuromonadia</taxon>
        <taxon>Geobacterales</taxon>
        <taxon>Geobacteraceae</taxon>
        <taxon>Geomobilimonas</taxon>
    </lineage>
</organism>
<keyword evidence="6" id="KW-0997">Cell inner membrane</keyword>
<dbReference type="InterPro" id="IPR003661">
    <property type="entry name" value="HisK_dim/P_dom"/>
</dbReference>
<evidence type="ECO:0000259" key="18">
    <source>
        <dbReference type="PROSITE" id="PS50885"/>
    </source>
</evidence>
<dbReference type="GO" id="GO:0004673">
    <property type="term" value="F:protein histidine kinase activity"/>
    <property type="evidence" value="ECO:0007669"/>
    <property type="project" value="UniProtKB-EC"/>
</dbReference>
<evidence type="ECO:0000256" key="9">
    <source>
        <dbReference type="ARBA" id="ARBA00022692"/>
    </source>
</evidence>
<keyword evidence="5" id="KW-1003">Cell membrane</keyword>
<dbReference type="Pfam" id="PF00672">
    <property type="entry name" value="HAMP"/>
    <property type="match status" value="1"/>
</dbReference>
<dbReference type="NCBIfam" id="TIGR01386">
    <property type="entry name" value="cztS_silS_copS"/>
    <property type="match status" value="1"/>
</dbReference>
<dbReference type="CDD" id="cd16922">
    <property type="entry name" value="HATPase_EvgS-ArcB-TorS-like"/>
    <property type="match status" value="1"/>
</dbReference>
<dbReference type="InterPro" id="IPR003660">
    <property type="entry name" value="HAMP_dom"/>
</dbReference>
<feature type="domain" description="Histidine kinase" evidence="17">
    <location>
        <begin position="252"/>
        <end position="468"/>
    </location>
</feature>
<dbReference type="SMART" id="SM00388">
    <property type="entry name" value="HisKA"/>
    <property type="match status" value="1"/>
</dbReference>
<dbReference type="InterPro" id="IPR036890">
    <property type="entry name" value="HATPase_C_sf"/>
</dbReference>
<keyword evidence="9 16" id="KW-0812">Transmembrane</keyword>
<dbReference type="InterPro" id="IPR050428">
    <property type="entry name" value="TCS_sensor_his_kinase"/>
</dbReference>
<dbReference type="CDD" id="cd06225">
    <property type="entry name" value="HAMP"/>
    <property type="match status" value="1"/>
</dbReference>
<keyword evidence="11 19" id="KW-0418">Kinase</keyword>
<evidence type="ECO:0000256" key="15">
    <source>
        <dbReference type="ARBA" id="ARBA00023136"/>
    </source>
</evidence>
<dbReference type="InterPro" id="IPR004358">
    <property type="entry name" value="Sig_transdc_His_kin-like_C"/>
</dbReference>
<dbReference type="PANTHER" id="PTHR45436:SF15">
    <property type="entry name" value="SENSOR HISTIDINE KINASE CUSS"/>
    <property type="match status" value="1"/>
</dbReference>
<sequence length="485" mass="54114">MFLKSIRFTLTLWYSVTLALILIVFSSFLYVTLRNQLYQEVDRDLLAVAEAIASPTFEPFYRTAPAEMDQLLEDFIGVRSAGKYVRILDRRGEPRAATSNLDNISLPLDRRALTAAAANRISYATHRDGDLYPVRIISYPLLVRGQLDTVVQVGSSLVGPTEILNKILLIFTISIPLSLFLLMYGGWFLAGRALKPVDLITRSARRITAENLSQRLDVVNPRDEIGRLAETFNTTLARLENSFNRTRRFSADVSHELRTPLTILRGEIEVGLKWAKEPEEFRELMQSNLEEVHRMSGIIESLLELSRAEEKGLSLNLQEVDLRELLNDLIQQLRTMADEKGIHLEFAGALPVLVQGDRVRLHQVFLNLLGNALKYTESGGQVRLFLETENGYAKVGVSDTGQGIPADDISCIFDRFYRVDKARNRAHGGSGLGLSLVKSYTEAHGGRIEVASEVGKGSTFTVYLPIADGLPAGDSGEVDKPRGRH</sequence>
<comment type="caution">
    <text evidence="19">The sequence shown here is derived from an EMBL/GenBank/DDBJ whole genome shotgun (WGS) entry which is preliminary data.</text>
</comment>
<dbReference type="PANTHER" id="PTHR45436">
    <property type="entry name" value="SENSOR HISTIDINE KINASE YKOH"/>
    <property type="match status" value="1"/>
</dbReference>
<dbReference type="CDD" id="cd00082">
    <property type="entry name" value="HisKA"/>
    <property type="match status" value="1"/>
</dbReference>
<dbReference type="Gene3D" id="6.10.340.10">
    <property type="match status" value="1"/>
</dbReference>
<name>A0ABS5S909_9BACT</name>
<keyword evidence="8 19" id="KW-0808">Transferase</keyword>
<evidence type="ECO:0000256" key="12">
    <source>
        <dbReference type="ARBA" id="ARBA00022840"/>
    </source>
</evidence>
<evidence type="ECO:0000256" key="11">
    <source>
        <dbReference type="ARBA" id="ARBA00022777"/>
    </source>
</evidence>
<comment type="subcellular location">
    <subcellularLocation>
        <location evidence="3">Cell inner membrane</location>
    </subcellularLocation>
    <subcellularLocation>
        <location evidence="2">Membrane</location>
        <topology evidence="2">Multi-pass membrane protein</topology>
    </subcellularLocation>
</comment>
<dbReference type="Gene3D" id="1.10.287.130">
    <property type="match status" value="1"/>
</dbReference>
<keyword evidence="14" id="KW-0902">Two-component regulatory system</keyword>
<evidence type="ECO:0000256" key="2">
    <source>
        <dbReference type="ARBA" id="ARBA00004141"/>
    </source>
</evidence>
<keyword evidence="13 16" id="KW-1133">Transmembrane helix</keyword>
<dbReference type="SUPFAM" id="SSF55874">
    <property type="entry name" value="ATPase domain of HSP90 chaperone/DNA topoisomerase II/histidine kinase"/>
    <property type="match status" value="1"/>
</dbReference>
<keyword evidence="7" id="KW-0597">Phosphoprotein</keyword>
<feature type="domain" description="HAMP" evidence="18">
    <location>
        <begin position="191"/>
        <end position="244"/>
    </location>
</feature>
<evidence type="ECO:0000256" key="5">
    <source>
        <dbReference type="ARBA" id="ARBA00022475"/>
    </source>
</evidence>
<dbReference type="InterPro" id="IPR005467">
    <property type="entry name" value="His_kinase_dom"/>
</dbReference>